<keyword evidence="2" id="KW-1185">Reference proteome</keyword>
<dbReference type="InterPro" id="IPR021312">
    <property type="entry name" value="DUF2889"/>
</dbReference>
<reference evidence="1" key="1">
    <citation type="submission" date="2022-03" db="EMBL/GenBank/DDBJ databases">
        <authorList>
            <person name="Woo C.Y."/>
        </authorList>
    </citation>
    <scope>NUCLEOTIDE SEQUENCE</scope>
    <source>
        <strain evidence="1">CYS-02</strain>
    </source>
</reference>
<evidence type="ECO:0000313" key="1">
    <source>
        <dbReference type="EMBL" id="MCJ0762140.1"/>
    </source>
</evidence>
<gene>
    <name evidence="1" type="ORF">MMF98_02845</name>
</gene>
<protein>
    <submittedName>
        <fullName evidence="1">DUF2889 domain-containing protein</fullName>
    </submittedName>
</protein>
<proteinExistence type="predicted"/>
<name>A0A9X2ALY1_9BURK</name>
<dbReference type="EMBL" id="JALGBI010000001">
    <property type="protein sequence ID" value="MCJ0762140.1"/>
    <property type="molecule type" value="Genomic_DNA"/>
</dbReference>
<organism evidence="1 2">
    <name type="scientific">Variovorax terrae</name>
    <dbReference type="NCBI Taxonomy" id="2923278"/>
    <lineage>
        <taxon>Bacteria</taxon>
        <taxon>Pseudomonadati</taxon>
        <taxon>Pseudomonadota</taxon>
        <taxon>Betaproteobacteria</taxon>
        <taxon>Burkholderiales</taxon>
        <taxon>Comamonadaceae</taxon>
        <taxon>Variovorax</taxon>
    </lineage>
</organism>
<dbReference type="AlphaFoldDB" id="A0A9X2ALY1"/>
<evidence type="ECO:0000313" key="2">
    <source>
        <dbReference type="Proteomes" id="UP001139447"/>
    </source>
</evidence>
<dbReference type="Proteomes" id="UP001139447">
    <property type="component" value="Unassembled WGS sequence"/>
</dbReference>
<sequence>MLSTPAARAPLHTRTITFRGYAREDGLWDMEGELHDSKHYSYASGSRSMPAGTPIHHMHLRATVDDRLCIHDIETSMESTPFGECRSADATMKRMIGQTMGPGWRQAIDRAIGGVQGCTHLRELLFNLATAAFQTIPHAREVRRREAGQPAVEGGDPPFYMGKCMTWDFNGPVVARVAPQFVGWAKPGRKPD</sequence>
<dbReference type="RefSeq" id="WP_243304129.1">
    <property type="nucleotide sequence ID" value="NZ_JALGBI010000001.1"/>
</dbReference>
<comment type="caution">
    <text evidence="1">The sequence shown here is derived from an EMBL/GenBank/DDBJ whole genome shotgun (WGS) entry which is preliminary data.</text>
</comment>
<dbReference type="Pfam" id="PF11136">
    <property type="entry name" value="DUF2889"/>
    <property type="match status" value="1"/>
</dbReference>
<accession>A0A9X2ALY1</accession>